<dbReference type="InterPro" id="IPR027417">
    <property type="entry name" value="P-loop_NTPase"/>
</dbReference>
<dbReference type="GO" id="GO:0005829">
    <property type="term" value="C:cytosol"/>
    <property type="evidence" value="ECO:0000318"/>
    <property type="project" value="GO_Central"/>
</dbReference>
<proteinExistence type="inferred from homology"/>
<organism evidence="10 11">
    <name type="scientific">Nematostella vectensis</name>
    <name type="common">Starlet sea anemone</name>
    <dbReference type="NCBI Taxonomy" id="45351"/>
    <lineage>
        <taxon>Eukaryota</taxon>
        <taxon>Metazoa</taxon>
        <taxon>Cnidaria</taxon>
        <taxon>Anthozoa</taxon>
        <taxon>Hexacorallia</taxon>
        <taxon>Actiniaria</taxon>
        <taxon>Edwardsiidae</taxon>
        <taxon>Nematostella</taxon>
    </lineage>
</organism>
<dbReference type="PANTHER" id="PTHR15641:SF1">
    <property type="entry name" value="ELONGATOR COMPLEX PROTEIN 5"/>
    <property type="match status" value="1"/>
</dbReference>
<evidence type="ECO:0000256" key="1">
    <source>
        <dbReference type="ARBA" id="ARBA00004123"/>
    </source>
</evidence>
<evidence type="ECO:0000313" key="11">
    <source>
        <dbReference type="Proteomes" id="UP000001593"/>
    </source>
</evidence>
<sequence>SVDVTGRTLLFCFLKALLKRNDFVCFVAFELPPDVYMDIVDSQSRSRIIIVDNNSDPLGWISATASLQANNAGVVNAVMTEIKEKCSSFTEAPPKVSIVFDCLSKLVLNSPTCTCQILNQLTRSQAQYQVGQIVGLIHADLHEKEVLNAVSSICSSVLEVFENDSGEKETYCKILHIKKTGKVLKKRQTYTIGDDYVLAESREEDWTTPKAAQQEITSEKPVDPTSNLTFNLKLTDAEEKARANIQLPFMHNSTSLLVSSGNNAQESSQIFYQPDAADDFDEDDPDDDLDI</sequence>
<comment type="pathway">
    <text evidence="3">tRNA modification; 5-methoxycarbonylmethyl-2-thiouridine-tRNA biosynthesis.</text>
</comment>
<dbReference type="UniPathway" id="UPA00988"/>
<comment type="similarity">
    <text evidence="4">Belongs to the ELP5 family.</text>
</comment>
<comment type="subcellular location">
    <subcellularLocation>
        <location evidence="2">Cytoplasm</location>
    </subcellularLocation>
    <subcellularLocation>
        <location evidence="1">Nucleus</location>
    </subcellularLocation>
</comment>
<keyword evidence="11" id="KW-1185">Reference proteome</keyword>
<evidence type="ECO:0000256" key="7">
    <source>
        <dbReference type="ARBA" id="ARBA00022694"/>
    </source>
</evidence>
<feature type="compositionally biased region" description="Acidic residues" evidence="9">
    <location>
        <begin position="276"/>
        <end position="291"/>
    </location>
</feature>
<dbReference type="KEGG" id="nve:5501847"/>
<dbReference type="HOGENOM" id="CLU_076374_1_0_1"/>
<feature type="compositionally biased region" description="Polar residues" evidence="9">
    <location>
        <begin position="260"/>
        <end position="271"/>
    </location>
</feature>
<dbReference type="InterPro" id="IPR019519">
    <property type="entry name" value="Elp5"/>
</dbReference>
<dbReference type="OrthoDB" id="166907at2759"/>
<dbReference type="Gene3D" id="3.40.50.300">
    <property type="entry name" value="P-loop containing nucleotide triphosphate hydrolases"/>
    <property type="match status" value="1"/>
</dbReference>
<dbReference type="GO" id="GO:0005634">
    <property type="term" value="C:nucleus"/>
    <property type="evidence" value="ECO:0000318"/>
    <property type="project" value="GO_Central"/>
</dbReference>
<evidence type="ECO:0000256" key="5">
    <source>
        <dbReference type="ARBA" id="ARBA00020264"/>
    </source>
</evidence>
<dbReference type="EMBL" id="DS469950">
    <property type="protein sequence ID" value="EDO31010.1"/>
    <property type="molecule type" value="Genomic_DNA"/>
</dbReference>
<dbReference type="GO" id="GO:0006400">
    <property type="term" value="P:tRNA modification"/>
    <property type="evidence" value="ECO:0000318"/>
    <property type="project" value="GO_Central"/>
</dbReference>
<dbReference type="eggNOG" id="ENOG502QQ2R">
    <property type="taxonomic scope" value="Eukaryota"/>
</dbReference>
<dbReference type="AlphaFoldDB" id="A7SZ58"/>
<dbReference type="OMA" id="FANTWAN"/>
<gene>
    <name evidence="10" type="ORF">NEMVEDRAFT_v1g219824</name>
</gene>
<dbReference type="InParanoid" id="A7SZ58"/>
<reference evidence="10 11" key="1">
    <citation type="journal article" date="2007" name="Science">
        <title>Sea anemone genome reveals ancestral eumetazoan gene repertoire and genomic organization.</title>
        <authorList>
            <person name="Putnam N.H."/>
            <person name="Srivastava M."/>
            <person name="Hellsten U."/>
            <person name="Dirks B."/>
            <person name="Chapman J."/>
            <person name="Salamov A."/>
            <person name="Terry A."/>
            <person name="Shapiro H."/>
            <person name="Lindquist E."/>
            <person name="Kapitonov V.V."/>
            <person name="Jurka J."/>
            <person name="Genikhovich G."/>
            <person name="Grigoriev I.V."/>
            <person name="Lucas S.M."/>
            <person name="Steele R.E."/>
            <person name="Finnerty J.R."/>
            <person name="Technau U."/>
            <person name="Martindale M.Q."/>
            <person name="Rokhsar D.S."/>
        </authorList>
    </citation>
    <scope>NUCLEOTIDE SEQUENCE [LARGE SCALE GENOMIC DNA]</scope>
    <source>
        <strain evidence="11">CH2 X CH6</strain>
    </source>
</reference>
<dbReference type="GO" id="GO:0002098">
    <property type="term" value="P:tRNA wobble uridine modification"/>
    <property type="evidence" value="ECO:0007669"/>
    <property type="project" value="InterPro"/>
</dbReference>
<name>A7SZ58_NEMVE</name>
<protein>
    <recommendedName>
        <fullName evidence="5">Elongator complex protein 5</fullName>
    </recommendedName>
</protein>
<dbReference type="CDD" id="cd19496">
    <property type="entry name" value="Elp5"/>
    <property type="match status" value="1"/>
</dbReference>
<evidence type="ECO:0000313" key="10">
    <source>
        <dbReference type="EMBL" id="EDO31010.1"/>
    </source>
</evidence>
<dbReference type="Pfam" id="PF10483">
    <property type="entry name" value="Elong_Iki1"/>
    <property type="match status" value="1"/>
</dbReference>
<evidence type="ECO:0000256" key="6">
    <source>
        <dbReference type="ARBA" id="ARBA00022490"/>
    </source>
</evidence>
<keyword evidence="6" id="KW-0963">Cytoplasm</keyword>
<evidence type="ECO:0000256" key="9">
    <source>
        <dbReference type="SAM" id="MobiDB-lite"/>
    </source>
</evidence>
<accession>A7SZ58</accession>
<dbReference type="PANTHER" id="PTHR15641">
    <property type="entry name" value="ELONGATOR COMPLEX PROTEIN 5"/>
    <property type="match status" value="1"/>
</dbReference>
<evidence type="ECO:0000256" key="4">
    <source>
        <dbReference type="ARBA" id="ARBA00009567"/>
    </source>
</evidence>
<feature type="non-terminal residue" evidence="10">
    <location>
        <position position="291"/>
    </location>
</feature>
<dbReference type="STRING" id="45351.A7SZ58"/>
<keyword evidence="7" id="KW-0819">tRNA processing</keyword>
<feature type="region of interest" description="Disordered" evidence="9">
    <location>
        <begin position="260"/>
        <end position="291"/>
    </location>
</feature>
<evidence type="ECO:0000256" key="3">
    <source>
        <dbReference type="ARBA" id="ARBA00005043"/>
    </source>
</evidence>
<dbReference type="GO" id="GO:0033588">
    <property type="term" value="C:elongator holoenzyme complex"/>
    <property type="evidence" value="ECO:0000318"/>
    <property type="project" value="GO_Central"/>
</dbReference>
<dbReference type="Proteomes" id="UP000001593">
    <property type="component" value="Unassembled WGS sequence"/>
</dbReference>
<evidence type="ECO:0000256" key="8">
    <source>
        <dbReference type="ARBA" id="ARBA00023242"/>
    </source>
</evidence>
<dbReference type="PhylomeDB" id="A7SZ58"/>
<keyword evidence="8" id="KW-0539">Nucleus</keyword>
<evidence type="ECO:0000256" key="2">
    <source>
        <dbReference type="ARBA" id="ARBA00004496"/>
    </source>
</evidence>